<evidence type="ECO:0000313" key="2">
    <source>
        <dbReference type="EMBL" id="CAF3605132.1"/>
    </source>
</evidence>
<proteinExistence type="predicted"/>
<evidence type="ECO:0000313" key="1">
    <source>
        <dbReference type="EMBL" id="CAF0820849.1"/>
    </source>
</evidence>
<dbReference type="EMBL" id="CAJNOK010001609">
    <property type="protein sequence ID" value="CAF0820849.1"/>
    <property type="molecule type" value="Genomic_DNA"/>
</dbReference>
<evidence type="ECO:0000313" key="3">
    <source>
        <dbReference type="Proteomes" id="UP000682733"/>
    </source>
</evidence>
<gene>
    <name evidence="1" type="ORF">OVA965_LOCUS5639</name>
    <name evidence="2" type="ORF">TMI583_LOCUS5636</name>
</gene>
<sequence length="327" mass="38159">MGKTKRQACRRLCEHGLPKDTYSSQSSQSLSNVNSSSMTTAAQSMKTARVAKTKATQKITEQVKLMNASDRKILKEIDNYSDIKDVKNILIKLLALNRFNVHSYLRRHYEPNVSYMFRDYVTLQLKVRKLPRHIQHSKAATQLRLRSLRIEIKFKRKVLSQLHRRSKSIFSFIETMTSSTVYSKLQIIKSSIVNDKSKLWRKTLVNKLIKSGFKTEYYDYDKKNDDDIISYNFTPARISGAINLRCITDKFIHRSRHELRNAHDLSAKYRDILKALINDNNHKMDFDNVLIVAHEVDWKRRTIKEGLITHGSRGEAIHDVKVTLNIY</sequence>
<dbReference type="Proteomes" id="UP000677228">
    <property type="component" value="Unassembled WGS sequence"/>
</dbReference>
<dbReference type="EMBL" id="CAJOBA010001609">
    <property type="protein sequence ID" value="CAF3605132.1"/>
    <property type="molecule type" value="Genomic_DNA"/>
</dbReference>
<accession>A0A8S2H690</accession>
<dbReference type="Proteomes" id="UP000682733">
    <property type="component" value="Unassembled WGS sequence"/>
</dbReference>
<comment type="caution">
    <text evidence="2">The sequence shown here is derived from an EMBL/GenBank/DDBJ whole genome shotgun (WGS) entry which is preliminary data.</text>
</comment>
<reference evidence="2" key="1">
    <citation type="submission" date="2021-02" db="EMBL/GenBank/DDBJ databases">
        <authorList>
            <person name="Nowell W R."/>
        </authorList>
    </citation>
    <scope>NUCLEOTIDE SEQUENCE</scope>
</reference>
<protein>
    <submittedName>
        <fullName evidence="2">Uncharacterized protein</fullName>
    </submittedName>
</protein>
<name>A0A8S2H690_9BILA</name>
<organism evidence="2 3">
    <name type="scientific">Didymodactylos carnosus</name>
    <dbReference type="NCBI Taxonomy" id="1234261"/>
    <lineage>
        <taxon>Eukaryota</taxon>
        <taxon>Metazoa</taxon>
        <taxon>Spiralia</taxon>
        <taxon>Gnathifera</taxon>
        <taxon>Rotifera</taxon>
        <taxon>Eurotatoria</taxon>
        <taxon>Bdelloidea</taxon>
        <taxon>Philodinida</taxon>
        <taxon>Philodinidae</taxon>
        <taxon>Didymodactylos</taxon>
    </lineage>
</organism>
<dbReference type="AlphaFoldDB" id="A0A8S2H690"/>